<keyword evidence="1" id="KW-0732">Signal</keyword>
<proteinExistence type="predicted"/>
<dbReference type="Gene3D" id="2.40.160.20">
    <property type="match status" value="1"/>
</dbReference>
<dbReference type="Proteomes" id="UP001059934">
    <property type="component" value="Chromosome"/>
</dbReference>
<sequence length="180" mass="19330">MSVKDKIVRSITCGALLAVSGTVFGDDIYYGANVAFIDYSEEGVAADASVTALYGRVGTSFNENFSAEARIGFGLADDTVTIFDEDIDVELNNYFGAYLKGGAQVTEVIYPYAIIGYTRGEVEYSAFGASISESESDVSFGLGADLTVTDGMTFNIEYMNYYDKDGAELSGFSVGFISRF</sequence>
<evidence type="ECO:0000313" key="4">
    <source>
        <dbReference type="Proteomes" id="UP001059934"/>
    </source>
</evidence>
<protein>
    <submittedName>
        <fullName evidence="3">Porin family protein</fullName>
    </submittedName>
</protein>
<gene>
    <name evidence="3" type="ORF">NYF23_07980</name>
</gene>
<dbReference type="InterPro" id="IPR027385">
    <property type="entry name" value="Beta-barrel_OMP"/>
</dbReference>
<accession>A0ABY5TKT5</accession>
<evidence type="ECO:0000256" key="1">
    <source>
        <dbReference type="ARBA" id="ARBA00022729"/>
    </source>
</evidence>
<keyword evidence="4" id="KW-1185">Reference proteome</keyword>
<evidence type="ECO:0000313" key="3">
    <source>
        <dbReference type="EMBL" id="UVW33975.1"/>
    </source>
</evidence>
<dbReference type="EMBL" id="CP103416">
    <property type="protein sequence ID" value="UVW33975.1"/>
    <property type="molecule type" value="Genomic_DNA"/>
</dbReference>
<organism evidence="3 4">
    <name type="scientific">SAR92 clade bacterium H455</name>
    <dbReference type="NCBI Taxonomy" id="2974818"/>
    <lineage>
        <taxon>Bacteria</taxon>
        <taxon>Pseudomonadati</taxon>
        <taxon>Pseudomonadota</taxon>
        <taxon>Gammaproteobacteria</taxon>
        <taxon>Cellvibrionales</taxon>
        <taxon>Porticoccaceae</taxon>
        <taxon>SAR92 clade</taxon>
    </lineage>
</organism>
<reference evidence="3" key="1">
    <citation type="submission" date="2022-08" db="EMBL/GenBank/DDBJ databases">
        <title>Catabolic pathway analysis in culturable SAR92 clade bacteria reveals their overlooked roles in DMSP degradation in coastal seas.</title>
        <authorList>
            <person name="He X."/>
            <person name="Zhang X."/>
            <person name="Zhang Y."/>
        </authorList>
    </citation>
    <scope>NUCLEOTIDE SEQUENCE</scope>
    <source>
        <strain evidence="3">H455</strain>
    </source>
</reference>
<dbReference type="InterPro" id="IPR011250">
    <property type="entry name" value="OMP/PagP_B-barrel"/>
</dbReference>
<feature type="domain" description="Outer membrane protein beta-barrel" evidence="2">
    <location>
        <begin position="28"/>
        <end position="180"/>
    </location>
</feature>
<evidence type="ECO:0000259" key="2">
    <source>
        <dbReference type="Pfam" id="PF13505"/>
    </source>
</evidence>
<name>A0ABY5TKT5_9GAMM</name>
<dbReference type="SUPFAM" id="SSF56925">
    <property type="entry name" value="OMPA-like"/>
    <property type="match status" value="1"/>
</dbReference>
<dbReference type="Pfam" id="PF13505">
    <property type="entry name" value="OMP_b-brl"/>
    <property type="match status" value="1"/>
</dbReference>